<keyword evidence="2" id="KW-1277">Toxin-antitoxin system</keyword>
<comment type="caution">
    <text evidence="10">The sequence shown here is derived from an EMBL/GenBank/DDBJ whole genome shotgun (WGS) entry which is preliminary data.</text>
</comment>
<comment type="similarity">
    <text evidence="1">Belongs to the HicA mRNA interferase family.</text>
</comment>
<evidence type="ECO:0000256" key="3">
    <source>
        <dbReference type="ARBA" id="ARBA00022722"/>
    </source>
</evidence>
<dbReference type="GO" id="GO:0016787">
    <property type="term" value="F:hydrolase activity"/>
    <property type="evidence" value="ECO:0007669"/>
    <property type="project" value="UniProtKB-KW"/>
</dbReference>
<keyword evidence="5" id="KW-0378">Hydrolase</keyword>
<keyword evidence="3" id="KW-0540">Nuclease</keyword>
<accession>A0A933GKK7</accession>
<evidence type="ECO:0000256" key="2">
    <source>
        <dbReference type="ARBA" id="ARBA00022649"/>
    </source>
</evidence>
<reference evidence="10" key="1">
    <citation type="submission" date="2020-07" db="EMBL/GenBank/DDBJ databases">
        <title>Huge and variable diversity of episymbiotic CPR bacteria and DPANN archaea in groundwater ecosystems.</title>
        <authorList>
            <person name="He C.Y."/>
            <person name="Keren R."/>
            <person name="Whittaker M."/>
            <person name="Farag I.F."/>
            <person name="Doudna J."/>
            <person name="Cate J.H.D."/>
            <person name="Banfield J.F."/>
        </authorList>
    </citation>
    <scope>NUCLEOTIDE SEQUENCE</scope>
    <source>
        <strain evidence="10">NC_groundwater_1482_Ag_S-0.65um_47_24</strain>
    </source>
</reference>
<evidence type="ECO:0000256" key="7">
    <source>
        <dbReference type="ARBA" id="ARBA00023016"/>
    </source>
</evidence>
<feature type="domain" description="TraK C-terminal" evidence="9">
    <location>
        <begin position="131"/>
        <end position="226"/>
    </location>
</feature>
<keyword evidence="6" id="KW-0694">RNA-binding</keyword>
<name>A0A933GKK7_UNCTE</name>
<keyword evidence="7" id="KW-0346">Stress response</keyword>
<evidence type="ECO:0000256" key="4">
    <source>
        <dbReference type="ARBA" id="ARBA00022759"/>
    </source>
</evidence>
<dbReference type="Pfam" id="PF07927">
    <property type="entry name" value="HicA_toxin"/>
    <property type="match status" value="1"/>
</dbReference>
<evidence type="ECO:0000256" key="5">
    <source>
        <dbReference type="ARBA" id="ARBA00022801"/>
    </source>
</evidence>
<evidence type="ECO:0000259" key="9">
    <source>
        <dbReference type="Pfam" id="PF23536"/>
    </source>
</evidence>
<dbReference type="GO" id="GO:0004519">
    <property type="term" value="F:endonuclease activity"/>
    <property type="evidence" value="ECO:0007669"/>
    <property type="project" value="UniProtKB-KW"/>
</dbReference>
<evidence type="ECO:0000256" key="6">
    <source>
        <dbReference type="ARBA" id="ARBA00022884"/>
    </source>
</evidence>
<evidence type="ECO:0000313" key="10">
    <source>
        <dbReference type="EMBL" id="MBI4595073.1"/>
    </source>
</evidence>
<keyword evidence="4" id="KW-0255">Endonuclease</keyword>
<dbReference type="Pfam" id="PF23536">
    <property type="entry name" value="TraK_C"/>
    <property type="match status" value="1"/>
</dbReference>
<dbReference type="InterPro" id="IPR055397">
    <property type="entry name" value="TraK_C"/>
</dbReference>
<dbReference type="InterPro" id="IPR012933">
    <property type="entry name" value="HicA_mRNA_interferase"/>
</dbReference>
<protein>
    <submittedName>
        <fullName evidence="10">Type-F conjugative transfer system secretin TraK</fullName>
    </submittedName>
</protein>
<sequence>MKRSDLIRMIEALGCVLIRHGGRHDWYQNLETKAAQPIPRHREIKGSLAKHIELRVNGKNVVISYTGESEEMAAVLFTTPLDSYSLLLKPADIPSETVVVQLPRLKPVAAGQDQSGEDQEDGSCRSGESHSQTIKELIKAMYSGKELSGYFPQKVNHEGVGLSGMRETTVHSYKGLYIDGEKRRIVNINSKKVDLQENDFYRKGILAVSLDKHSLEPNEETNLYLVVKRPQKSKP</sequence>
<proteinExistence type="inferred from homology"/>
<gene>
    <name evidence="10" type="ORF">HY730_01690</name>
</gene>
<evidence type="ECO:0000256" key="8">
    <source>
        <dbReference type="SAM" id="MobiDB-lite"/>
    </source>
</evidence>
<organism evidence="10 11">
    <name type="scientific">Tectimicrobiota bacterium</name>
    <dbReference type="NCBI Taxonomy" id="2528274"/>
    <lineage>
        <taxon>Bacteria</taxon>
        <taxon>Pseudomonadati</taxon>
        <taxon>Nitrospinota/Tectimicrobiota group</taxon>
        <taxon>Candidatus Tectimicrobiota</taxon>
    </lineage>
</organism>
<evidence type="ECO:0000313" key="11">
    <source>
        <dbReference type="Proteomes" id="UP000772181"/>
    </source>
</evidence>
<evidence type="ECO:0000256" key="1">
    <source>
        <dbReference type="ARBA" id="ARBA00006620"/>
    </source>
</evidence>
<feature type="region of interest" description="Disordered" evidence="8">
    <location>
        <begin position="109"/>
        <end position="130"/>
    </location>
</feature>
<dbReference type="Gene3D" id="3.30.920.30">
    <property type="entry name" value="Hypothetical protein"/>
    <property type="match status" value="1"/>
</dbReference>
<dbReference type="SUPFAM" id="SSF54786">
    <property type="entry name" value="YcfA/nrd intein domain"/>
    <property type="match status" value="1"/>
</dbReference>
<dbReference type="GO" id="GO:0003729">
    <property type="term" value="F:mRNA binding"/>
    <property type="evidence" value="ECO:0007669"/>
    <property type="project" value="InterPro"/>
</dbReference>
<dbReference type="AlphaFoldDB" id="A0A933GKK7"/>
<dbReference type="Proteomes" id="UP000772181">
    <property type="component" value="Unassembled WGS sequence"/>
</dbReference>
<dbReference type="InterPro" id="IPR038570">
    <property type="entry name" value="HicA_sf"/>
</dbReference>
<dbReference type="EMBL" id="JACQWF010000079">
    <property type="protein sequence ID" value="MBI4595073.1"/>
    <property type="molecule type" value="Genomic_DNA"/>
</dbReference>